<evidence type="ECO:0000256" key="4">
    <source>
        <dbReference type="ARBA" id="ARBA00022645"/>
    </source>
</evidence>
<proteinExistence type="inferred from homology"/>
<dbReference type="GO" id="GO:0008658">
    <property type="term" value="F:penicillin binding"/>
    <property type="evidence" value="ECO:0007669"/>
    <property type="project" value="InterPro"/>
</dbReference>
<dbReference type="EC" id="2.4.99.28" evidence="10"/>
<dbReference type="Pfam" id="PF06832">
    <property type="entry name" value="BiPBP_C"/>
    <property type="match status" value="1"/>
</dbReference>
<evidence type="ECO:0000256" key="8">
    <source>
        <dbReference type="ARBA" id="ARBA00022801"/>
    </source>
</evidence>
<evidence type="ECO:0000256" key="10">
    <source>
        <dbReference type="ARBA" id="ARBA00044770"/>
    </source>
</evidence>
<keyword evidence="9" id="KW-0511">Multifunctional enzyme</keyword>
<dbReference type="InterPro" id="IPR012338">
    <property type="entry name" value="Beta-lactam/transpept-like"/>
</dbReference>
<organism evidence="15 16">
    <name type="scientific">Pseudomarimonas arenosa</name>
    <dbReference type="NCBI Taxonomy" id="2774145"/>
    <lineage>
        <taxon>Bacteria</taxon>
        <taxon>Pseudomonadati</taxon>
        <taxon>Pseudomonadota</taxon>
        <taxon>Gammaproteobacteria</taxon>
        <taxon>Lysobacterales</taxon>
        <taxon>Lysobacteraceae</taxon>
        <taxon>Pseudomarimonas</taxon>
    </lineage>
</organism>
<dbReference type="Pfam" id="PF00912">
    <property type="entry name" value="Transgly"/>
    <property type="match status" value="1"/>
</dbReference>
<evidence type="ECO:0000256" key="2">
    <source>
        <dbReference type="ARBA" id="ARBA00007090"/>
    </source>
</evidence>
<evidence type="ECO:0000313" key="15">
    <source>
        <dbReference type="EMBL" id="MBD8525349.1"/>
    </source>
</evidence>
<accession>A0AAW3ZIJ2</accession>
<dbReference type="SUPFAM" id="SSF53955">
    <property type="entry name" value="Lysozyme-like"/>
    <property type="match status" value="1"/>
</dbReference>
<dbReference type="GO" id="GO:0030288">
    <property type="term" value="C:outer membrane-bounded periplasmic space"/>
    <property type="evidence" value="ECO:0007669"/>
    <property type="project" value="TreeGrafter"/>
</dbReference>
<comment type="similarity">
    <text evidence="3">In the N-terminal section; belongs to the glycosyltransferase 51 family.</text>
</comment>
<dbReference type="InterPro" id="IPR009647">
    <property type="entry name" value="PBP_C"/>
</dbReference>
<feature type="domain" description="Glycosyl transferase family 51" evidence="13">
    <location>
        <begin position="40"/>
        <end position="215"/>
    </location>
</feature>
<evidence type="ECO:0000313" key="16">
    <source>
        <dbReference type="Proteomes" id="UP000613768"/>
    </source>
</evidence>
<evidence type="ECO:0000256" key="7">
    <source>
        <dbReference type="ARBA" id="ARBA00022679"/>
    </source>
</evidence>
<reference evidence="15 16" key="1">
    <citation type="submission" date="2020-09" db="EMBL/GenBank/DDBJ databases">
        <title>Pseudoxanthomonas sp. CAU 1598 isolated from sand of Yaerae Beach.</title>
        <authorList>
            <person name="Kim W."/>
        </authorList>
    </citation>
    <scope>NUCLEOTIDE SEQUENCE [LARGE SCALE GENOMIC DNA]</scope>
    <source>
        <strain evidence="15 16">CAU 1598</strain>
    </source>
</reference>
<dbReference type="GO" id="GO:0009252">
    <property type="term" value="P:peptidoglycan biosynthetic process"/>
    <property type="evidence" value="ECO:0007669"/>
    <property type="project" value="InterPro"/>
</dbReference>
<gene>
    <name evidence="15" type="primary">pbpC</name>
    <name evidence="15" type="ORF">IFO71_06295</name>
</gene>
<dbReference type="Gene3D" id="3.40.710.10">
    <property type="entry name" value="DD-peptidase/beta-lactamase superfamily"/>
    <property type="match status" value="1"/>
</dbReference>
<evidence type="ECO:0000259" key="12">
    <source>
        <dbReference type="Pfam" id="PF00905"/>
    </source>
</evidence>
<evidence type="ECO:0000256" key="5">
    <source>
        <dbReference type="ARBA" id="ARBA00022670"/>
    </source>
</evidence>
<protein>
    <recommendedName>
        <fullName evidence="10">peptidoglycan glycosyltransferase</fullName>
        <ecNumber evidence="10">2.4.99.28</ecNumber>
    </recommendedName>
</protein>
<keyword evidence="16" id="KW-1185">Reference proteome</keyword>
<evidence type="ECO:0000256" key="3">
    <source>
        <dbReference type="ARBA" id="ARBA00007739"/>
    </source>
</evidence>
<feature type="domain" description="Penicillin-binding C-terminal" evidence="14">
    <location>
        <begin position="678"/>
        <end position="761"/>
    </location>
</feature>
<evidence type="ECO:0000256" key="11">
    <source>
        <dbReference type="ARBA" id="ARBA00049902"/>
    </source>
</evidence>
<dbReference type="RefSeq" id="WP_192028690.1">
    <property type="nucleotide sequence ID" value="NZ_JACYTR010000008.1"/>
</dbReference>
<keyword evidence="8" id="KW-0378">Hydrolase</keyword>
<keyword evidence="6" id="KW-0328">Glycosyltransferase</keyword>
<dbReference type="EMBL" id="JACYTR010000008">
    <property type="protein sequence ID" value="MBD8525349.1"/>
    <property type="molecule type" value="Genomic_DNA"/>
</dbReference>
<dbReference type="GO" id="GO:0008955">
    <property type="term" value="F:peptidoglycan glycosyltransferase activity"/>
    <property type="evidence" value="ECO:0007669"/>
    <property type="project" value="UniProtKB-EC"/>
</dbReference>
<dbReference type="AlphaFoldDB" id="A0AAW3ZIJ2"/>
<keyword evidence="7" id="KW-0808">Transferase</keyword>
<dbReference type="PANTHER" id="PTHR32282:SF15">
    <property type="entry name" value="PENICILLIN-BINDING PROTEIN 1C"/>
    <property type="match status" value="1"/>
</dbReference>
<dbReference type="SUPFAM" id="SSF56601">
    <property type="entry name" value="beta-lactamase/transpeptidase-like"/>
    <property type="match status" value="1"/>
</dbReference>
<comment type="pathway">
    <text evidence="1">Cell wall biogenesis; peptidoglycan biosynthesis.</text>
</comment>
<feature type="domain" description="Penicillin-binding protein transpeptidase" evidence="12">
    <location>
        <begin position="291"/>
        <end position="511"/>
    </location>
</feature>
<keyword evidence="5" id="KW-0645">Protease</keyword>
<comment type="caution">
    <text evidence="15">The sequence shown here is derived from an EMBL/GenBank/DDBJ whole genome shotgun (WGS) entry which is preliminary data.</text>
</comment>
<evidence type="ECO:0000256" key="1">
    <source>
        <dbReference type="ARBA" id="ARBA00004752"/>
    </source>
</evidence>
<dbReference type="InterPro" id="IPR023346">
    <property type="entry name" value="Lysozyme-like_dom_sf"/>
</dbReference>
<sequence length="770" mass="83502">MLALAVSLLLLALLDGLFPPSIPAPDAGQAAVVLDRHGEPLRAFPDHDGVWRYPVDLQQVAPVYLDTLIHYEDQRFHQHLGIDPLALLRAVGLWIRHGRPVSGGSTLSMQVARILEPHDRTILGKVRQMLRALQLERRLSKQQILKLYLDRAPFGGTIEGVQAASFAYLGKPASRLSDAEAALLTVLPQAPSRLRPDRWPERARQARDKVIERMQTLGVWTAERAAAARQEPVVARQLDPPSLAPLLAQRLRGQAPLEPVIQSTIDGELQRRLEAQVAAWSRRLPPASSAAALLVSLERQEVLAYVGTAAFADRERAGFIDMVQAKRSPGSTLKPFLYGMALDQGVIHSRSLLIDAPQDFDGYRPLNFDQRFRGPVDASAALQQSLNVPAVALLQALGPARFAAQLQGAGLRLRMPRGSAPHLAMILGATEVSLADLVMAYGSLGSDGHTRALRYRLDSPASLPNPLISDGASWIVADALASTPDMEEARSYFNRAHLPDFAVKTGTSYGFRDAWAVGSSSGVALGVWVGRPDGTPMPGHYGAISALPLLRQIFEGLPAELRRPARPRPATVAAAEFCWPLGRLRQDTEAEHCRMRLQGWSLNRQVPPTLAPAGESQPPQVVRIQIDAHSRRRINASCTAVHDVETISYASWPLLALPWLSRADREANIAPALADDCAQPDAGGNLQIIGLREGDLVEAARGTATLELAVHALGASGRVRWLLNGQWAGESDPGQALQIGLTDSGPALLVAIDSENRHAQVDFEVSLNTN</sequence>
<dbReference type="Gene3D" id="1.10.3810.10">
    <property type="entry name" value="Biosynthetic peptidoglycan transglycosylase-like"/>
    <property type="match status" value="1"/>
</dbReference>
<dbReference type="InterPro" id="IPR011815">
    <property type="entry name" value="PBP_1c"/>
</dbReference>
<dbReference type="InterPro" id="IPR050396">
    <property type="entry name" value="Glycosyltr_51/Transpeptidase"/>
</dbReference>
<name>A0AAW3ZIJ2_9GAMM</name>
<dbReference type="InterPro" id="IPR036950">
    <property type="entry name" value="PBP_transglycosylase"/>
</dbReference>
<evidence type="ECO:0000259" key="13">
    <source>
        <dbReference type="Pfam" id="PF00912"/>
    </source>
</evidence>
<dbReference type="InterPro" id="IPR001264">
    <property type="entry name" value="Glyco_trans_51"/>
</dbReference>
<evidence type="ECO:0000256" key="6">
    <source>
        <dbReference type="ARBA" id="ARBA00022676"/>
    </source>
</evidence>
<keyword evidence="4" id="KW-0121">Carboxypeptidase</keyword>
<dbReference type="GO" id="GO:0006508">
    <property type="term" value="P:proteolysis"/>
    <property type="evidence" value="ECO:0007669"/>
    <property type="project" value="UniProtKB-KW"/>
</dbReference>
<dbReference type="PANTHER" id="PTHR32282">
    <property type="entry name" value="BINDING PROTEIN TRANSPEPTIDASE, PUTATIVE-RELATED"/>
    <property type="match status" value="1"/>
</dbReference>
<evidence type="ECO:0000256" key="9">
    <source>
        <dbReference type="ARBA" id="ARBA00023268"/>
    </source>
</evidence>
<dbReference type="InterPro" id="IPR001460">
    <property type="entry name" value="PCN-bd_Tpept"/>
</dbReference>
<comment type="catalytic activity">
    <reaction evidence="11">
        <text>[GlcNAc-(1-&gt;4)-Mur2Ac(oyl-L-Ala-gamma-D-Glu-L-Lys-D-Ala-D-Ala)](n)-di-trans,octa-cis-undecaprenyl diphosphate + beta-D-GlcNAc-(1-&gt;4)-Mur2Ac(oyl-L-Ala-gamma-D-Glu-L-Lys-D-Ala-D-Ala)-di-trans,octa-cis-undecaprenyl diphosphate = [GlcNAc-(1-&gt;4)-Mur2Ac(oyl-L-Ala-gamma-D-Glu-L-Lys-D-Ala-D-Ala)](n+1)-di-trans,octa-cis-undecaprenyl diphosphate + di-trans,octa-cis-undecaprenyl diphosphate + H(+)</text>
        <dbReference type="Rhea" id="RHEA:23708"/>
        <dbReference type="Rhea" id="RHEA-COMP:9602"/>
        <dbReference type="Rhea" id="RHEA-COMP:9603"/>
        <dbReference type="ChEBI" id="CHEBI:15378"/>
        <dbReference type="ChEBI" id="CHEBI:58405"/>
        <dbReference type="ChEBI" id="CHEBI:60033"/>
        <dbReference type="ChEBI" id="CHEBI:78435"/>
        <dbReference type="EC" id="2.4.99.28"/>
    </reaction>
</comment>
<dbReference type="Proteomes" id="UP000613768">
    <property type="component" value="Unassembled WGS sequence"/>
</dbReference>
<evidence type="ECO:0000259" key="14">
    <source>
        <dbReference type="Pfam" id="PF06832"/>
    </source>
</evidence>
<dbReference type="GO" id="GO:0004180">
    <property type="term" value="F:carboxypeptidase activity"/>
    <property type="evidence" value="ECO:0007669"/>
    <property type="project" value="UniProtKB-KW"/>
</dbReference>
<comment type="similarity">
    <text evidence="2">In the C-terminal section; belongs to the transpeptidase family.</text>
</comment>
<dbReference type="Pfam" id="PF00905">
    <property type="entry name" value="Transpeptidase"/>
    <property type="match status" value="1"/>
</dbReference>
<dbReference type="NCBIfam" id="TIGR02073">
    <property type="entry name" value="PBP_1c"/>
    <property type="match status" value="1"/>
</dbReference>